<dbReference type="PANTHER" id="PTHR46564:SF1">
    <property type="entry name" value="TRANSPOSASE"/>
    <property type="match status" value="1"/>
</dbReference>
<name>A0A6P1BXG0_9BRAD</name>
<feature type="domain" description="Tc1-like transposase DDE" evidence="2">
    <location>
        <begin position="39"/>
        <end position="179"/>
    </location>
</feature>
<sequence length="207" mass="23455">MPRSSASKKSVAAGERDRPEVARRRAQWTKYQDRVEAERLVFIDETWTRTDMAPLRGWAPRGHRLPAKVPHGRWKTMTFLAALRHDRIDAPWFIEGPIDGVSFRAYVEKVLLPVLRPGDIVILDNLGSHRSKAVRQLIRSVGAKLFFLPKYSPDLNPIEQVFAKLKHLLRKAAARTVDAVCAAIGHALDAFTSEECANYLKNSGYRT</sequence>
<organism evidence="3 4">
    <name type="scientific">Bradyrhizobium uaiense</name>
    <dbReference type="NCBI Taxonomy" id="2594946"/>
    <lineage>
        <taxon>Bacteria</taxon>
        <taxon>Pseudomonadati</taxon>
        <taxon>Pseudomonadota</taxon>
        <taxon>Alphaproteobacteria</taxon>
        <taxon>Hyphomicrobiales</taxon>
        <taxon>Nitrobacteraceae</taxon>
        <taxon>Bradyrhizobium</taxon>
    </lineage>
</organism>
<dbReference type="InterPro" id="IPR038717">
    <property type="entry name" value="Tc1-like_DDE_dom"/>
</dbReference>
<dbReference type="AlphaFoldDB" id="A0A6P1BXG0"/>
<proteinExistence type="predicted"/>
<gene>
    <name evidence="3" type="ORF">FNJ47_46755</name>
</gene>
<accession>A0A6P1BXG0</accession>
<reference evidence="3 4" key="1">
    <citation type="journal article" date="2020" name="Arch. Microbiol.">
        <title>Bradyrhizobium uaiense sp. nov., a new highly efficient cowpea symbiont.</title>
        <authorList>
            <person name="Cabral Michel D."/>
            <person name="Azarias Guimaraes A."/>
            <person name="Martins da Costa E."/>
            <person name="Soares de Carvalho T."/>
            <person name="Balsanelli E."/>
            <person name="Willems A."/>
            <person name="Maltempi de Souza E."/>
            <person name="de Souza Moreira F.M."/>
        </authorList>
    </citation>
    <scope>NUCLEOTIDE SEQUENCE [LARGE SCALE GENOMIC DNA]</scope>
    <source>
        <strain evidence="3 4">UFLA 03-164</strain>
    </source>
</reference>
<dbReference type="EMBL" id="VKHP01000536">
    <property type="protein sequence ID" value="NEV02959.1"/>
    <property type="molecule type" value="Genomic_DNA"/>
</dbReference>
<dbReference type="Pfam" id="PF13358">
    <property type="entry name" value="DDE_3"/>
    <property type="match status" value="1"/>
</dbReference>
<feature type="region of interest" description="Disordered" evidence="1">
    <location>
        <begin position="1"/>
        <end position="21"/>
    </location>
</feature>
<dbReference type="Proteomes" id="UP000468531">
    <property type="component" value="Unassembled WGS sequence"/>
</dbReference>
<dbReference type="Gene3D" id="3.30.420.10">
    <property type="entry name" value="Ribonuclease H-like superfamily/Ribonuclease H"/>
    <property type="match status" value="1"/>
</dbReference>
<dbReference type="NCBIfam" id="NF033545">
    <property type="entry name" value="transpos_IS630"/>
    <property type="match status" value="1"/>
</dbReference>
<evidence type="ECO:0000313" key="3">
    <source>
        <dbReference type="EMBL" id="NEV02959.1"/>
    </source>
</evidence>
<dbReference type="InterPro" id="IPR036397">
    <property type="entry name" value="RNaseH_sf"/>
</dbReference>
<evidence type="ECO:0000313" key="4">
    <source>
        <dbReference type="Proteomes" id="UP000468531"/>
    </source>
</evidence>
<keyword evidence="4" id="KW-1185">Reference proteome</keyword>
<dbReference type="InterPro" id="IPR047655">
    <property type="entry name" value="Transpos_IS630-like"/>
</dbReference>
<protein>
    <submittedName>
        <fullName evidence="3">IS630 family transposase</fullName>
    </submittedName>
</protein>
<evidence type="ECO:0000256" key="1">
    <source>
        <dbReference type="SAM" id="MobiDB-lite"/>
    </source>
</evidence>
<dbReference type="PANTHER" id="PTHR46564">
    <property type="entry name" value="TRANSPOSASE"/>
    <property type="match status" value="1"/>
</dbReference>
<dbReference type="GO" id="GO:0003676">
    <property type="term" value="F:nucleic acid binding"/>
    <property type="evidence" value="ECO:0007669"/>
    <property type="project" value="InterPro"/>
</dbReference>
<evidence type="ECO:0000259" key="2">
    <source>
        <dbReference type="Pfam" id="PF13358"/>
    </source>
</evidence>
<comment type="caution">
    <text evidence="3">The sequence shown here is derived from an EMBL/GenBank/DDBJ whole genome shotgun (WGS) entry which is preliminary data.</text>
</comment>